<keyword evidence="6" id="KW-0687">Ribonucleoprotein</keyword>
<dbReference type="AlphaFoldDB" id="A0A9N9TE92"/>
<keyword evidence="9" id="KW-1185">Reference proteome</keyword>
<dbReference type="EMBL" id="OU900094">
    <property type="protein sequence ID" value="CAG9854563.1"/>
    <property type="molecule type" value="Genomic_DNA"/>
</dbReference>
<evidence type="ECO:0000256" key="5">
    <source>
        <dbReference type="ARBA" id="ARBA00023242"/>
    </source>
</evidence>
<reference evidence="8" key="1">
    <citation type="submission" date="2022-01" db="EMBL/GenBank/DDBJ databases">
        <authorList>
            <person name="King R."/>
        </authorList>
    </citation>
    <scope>NUCLEOTIDE SEQUENCE</scope>
</reference>
<evidence type="ECO:0000313" key="8">
    <source>
        <dbReference type="EMBL" id="CAG9854563.1"/>
    </source>
</evidence>
<feature type="compositionally biased region" description="Basic and acidic residues" evidence="7">
    <location>
        <begin position="221"/>
        <end position="233"/>
    </location>
</feature>
<dbReference type="GO" id="GO:0030686">
    <property type="term" value="C:90S preribosome"/>
    <property type="evidence" value="ECO:0007669"/>
    <property type="project" value="TreeGrafter"/>
</dbReference>
<evidence type="ECO:0000256" key="6">
    <source>
        <dbReference type="RuleBase" id="RU368027"/>
    </source>
</evidence>
<accession>A0A9N9TE92</accession>
<evidence type="ECO:0000256" key="3">
    <source>
        <dbReference type="ARBA" id="ARBA00022517"/>
    </source>
</evidence>
<name>A0A9N9TE92_PHYSR</name>
<dbReference type="PANTHER" id="PTHR21738:SF0">
    <property type="entry name" value="RIBOSOMAL RNA PROCESSING PROTEIN 36 HOMOLOG"/>
    <property type="match status" value="1"/>
</dbReference>
<dbReference type="InterPro" id="IPR009292">
    <property type="entry name" value="RRP36"/>
</dbReference>
<dbReference type="Pfam" id="PF06102">
    <property type="entry name" value="RRP36"/>
    <property type="match status" value="1"/>
</dbReference>
<feature type="region of interest" description="Disordered" evidence="7">
    <location>
        <begin position="163"/>
        <end position="185"/>
    </location>
</feature>
<dbReference type="GO" id="GO:0005730">
    <property type="term" value="C:nucleolus"/>
    <property type="evidence" value="ECO:0007669"/>
    <property type="project" value="UniProtKB-SubCell"/>
</dbReference>
<comment type="subcellular location">
    <subcellularLocation>
        <location evidence="1 6">Nucleus</location>
        <location evidence="1 6">Nucleolus</location>
    </subcellularLocation>
</comment>
<gene>
    <name evidence="8" type="ORF">PHYEVI_LOCUS1025</name>
</gene>
<feature type="region of interest" description="Disordered" evidence="7">
    <location>
        <begin position="207"/>
        <end position="233"/>
    </location>
</feature>
<dbReference type="OrthoDB" id="448446at2759"/>
<evidence type="ECO:0000256" key="4">
    <source>
        <dbReference type="ARBA" id="ARBA00022552"/>
    </source>
</evidence>
<dbReference type="Proteomes" id="UP001153712">
    <property type="component" value="Chromosome 1"/>
</dbReference>
<evidence type="ECO:0000256" key="2">
    <source>
        <dbReference type="ARBA" id="ARBA00009418"/>
    </source>
</evidence>
<proteinExistence type="inferred from homology"/>
<dbReference type="GO" id="GO:0000462">
    <property type="term" value="P:maturation of SSU-rRNA from tricistronic rRNA transcript (SSU-rRNA, 5.8S rRNA, LSU-rRNA)"/>
    <property type="evidence" value="ECO:0007669"/>
    <property type="project" value="TreeGrafter"/>
</dbReference>
<keyword evidence="5 6" id="KW-0539">Nucleus</keyword>
<feature type="compositionally biased region" description="Basic residues" evidence="7">
    <location>
        <begin position="207"/>
        <end position="220"/>
    </location>
</feature>
<sequence length="233" mass="27807">MEIEEEERSKIRENISNLSFEELLKLKEEIGSKTFNDTLFNSSSTGNKRKKLQIKRVNKNRPREVSSKIKVPTKLRSEVNVVPVVAKTSVPRDPRFDPLCGQFDRDLFKTNYSFVNDIRLNEKRELEEKLENCDDPAERKTIKLLLQRVKNQIRESERTEKEEFVKKQESNEIREKLKKGEKPEYKKKSVKKLENLIEKYEDLKKSNKIHKHIEKKSKKIAQKEKRENKMDEF</sequence>
<keyword evidence="4 6" id="KW-0698">rRNA processing</keyword>
<comment type="function">
    <text evidence="6">Component of the 90S pre-ribosome involved in the maturation of rRNAs. Required for early cleavages of the pre-RNAs in the 40S ribosomal subunit maturation pathway.</text>
</comment>
<keyword evidence="3 6" id="KW-0690">Ribosome biogenesis</keyword>
<evidence type="ECO:0000256" key="1">
    <source>
        <dbReference type="ARBA" id="ARBA00004604"/>
    </source>
</evidence>
<comment type="subunit">
    <text evidence="6">Associates with 90S and pre-40S pre-ribosomal particles.</text>
</comment>
<evidence type="ECO:0000256" key="7">
    <source>
        <dbReference type="SAM" id="MobiDB-lite"/>
    </source>
</evidence>
<organism evidence="8 9">
    <name type="scientific">Phyllotreta striolata</name>
    <name type="common">Striped flea beetle</name>
    <name type="synonym">Crioceris striolata</name>
    <dbReference type="NCBI Taxonomy" id="444603"/>
    <lineage>
        <taxon>Eukaryota</taxon>
        <taxon>Metazoa</taxon>
        <taxon>Ecdysozoa</taxon>
        <taxon>Arthropoda</taxon>
        <taxon>Hexapoda</taxon>
        <taxon>Insecta</taxon>
        <taxon>Pterygota</taxon>
        <taxon>Neoptera</taxon>
        <taxon>Endopterygota</taxon>
        <taxon>Coleoptera</taxon>
        <taxon>Polyphaga</taxon>
        <taxon>Cucujiformia</taxon>
        <taxon>Chrysomeloidea</taxon>
        <taxon>Chrysomelidae</taxon>
        <taxon>Galerucinae</taxon>
        <taxon>Alticini</taxon>
        <taxon>Phyllotreta</taxon>
    </lineage>
</organism>
<dbReference type="PANTHER" id="PTHR21738">
    <property type="entry name" value="RIBOSOMAL RNA PROCESSING PROTEIN 36 HOMOLOG"/>
    <property type="match status" value="1"/>
</dbReference>
<comment type="similarity">
    <text evidence="2 6">Belongs to the RRP36 family.</text>
</comment>
<protein>
    <recommendedName>
        <fullName evidence="6">rRNA biogenesis protein RRP36</fullName>
    </recommendedName>
</protein>
<evidence type="ECO:0000313" key="9">
    <source>
        <dbReference type="Proteomes" id="UP001153712"/>
    </source>
</evidence>